<dbReference type="Pfam" id="PF02311">
    <property type="entry name" value="AraC_binding"/>
    <property type="match status" value="1"/>
</dbReference>
<gene>
    <name evidence="5" type="ORF">LMF89_18580</name>
</gene>
<dbReference type="InterPro" id="IPR050204">
    <property type="entry name" value="AraC_XylS_family_regulators"/>
</dbReference>
<keyword evidence="2" id="KW-0238">DNA-binding</keyword>
<dbReference type="PROSITE" id="PS01124">
    <property type="entry name" value="HTH_ARAC_FAMILY_2"/>
    <property type="match status" value="1"/>
</dbReference>
<dbReference type="InterPro" id="IPR009057">
    <property type="entry name" value="Homeodomain-like_sf"/>
</dbReference>
<dbReference type="RefSeq" id="WP_229536353.1">
    <property type="nucleotide sequence ID" value="NZ_JAJHJB010000031.1"/>
</dbReference>
<evidence type="ECO:0000256" key="1">
    <source>
        <dbReference type="ARBA" id="ARBA00023015"/>
    </source>
</evidence>
<evidence type="ECO:0000313" key="6">
    <source>
        <dbReference type="Proteomes" id="UP001165492"/>
    </source>
</evidence>
<dbReference type="InterPro" id="IPR003313">
    <property type="entry name" value="AraC-bd"/>
</dbReference>
<dbReference type="InterPro" id="IPR018060">
    <property type="entry name" value="HTH_AraC"/>
</dbReference>
<evidence type="ECO:0000256" key="2">
    <source>
        <dbReference type="ARBA" id="ARBA00023125"/>
    </source>
</evidence>
<feature type="domain" description="HTH araC/xylS-type" evidence="4">
    <location>
        <begin position="179"/>
        <end position="276"/>
    </location>
</feature>
<dbReference type="PANTHER" id="PTHR46796:SF2">
    <property type="entry name" value="TRANSCRIPTIONAL REGULATORY PROTEIN"/>
    <property type="match status" value="1"/>
</dbReference>
<evidence type="ECO:0000259" key="4">
    <source>
        <dbReference type="PROSITE" id="PS01124"/>
    </source>
</evidence>
<keyword evidence="6" id="KW-1185">Reference proteome</keyword>
<organism evidence="5 6">
    <name type="scientific">Pelosinus baikalensis</name>
    <dbReference type="NCBI Taxonomy" id="2892015"/>
    <lineage>
        <taxon>Bacteria</taxon>
        <taxon>Bacillati</taxon>
        <taxon>Bacillota</taxon>
        <taxon>Negativicutes</taxon>
        <taxon>Selenomonadales</taxon>
        <taxon>Sporomusaceae</taxon>
        <taxon>Pelosinus</taxon>
    </lineage>
</organism>
<dbReference type="InterPro" id="IPR037923">
    <property type="entry name" value="HTH-like"/>
</dbReference>
<evidence type="ECO:0000256" key="3">
    <source>
        <dbReference type="ARBA" id="ARBA00023163"/>
    </source>
</evidence>
<dbReference type="EMBL" id="JAJHJB010000031">
    <property type="protein sequence ID" value="MCC5467343.1"/>
    <property type="molecule type" value="Genomic_DNA"/>
</dbReference>
<name>A0ABS8HW08_9FIRM</name>
<comment type="caution">
    <text evidence="5">The sequence shown here is derived from an EMBL/GenBank/DDBJ whole genome shotgun (WGS) entry which is preliminary data.</text>
</comment>
<protein>
    <submittedName>
        <fullName evidence="5">AraC family transcriptional regulator</fullName>
    </submittedName>
</protein>
<accession>A0ABS8HW08</accession>
<dbReference type="PANTHER" id="PTHR46796">
    <property type="entry name" value="HTH-TYPE TRANSCRIPTIONAL ACTIVATOR RHAS-RELATED"/>
    <property type="match status" value="1"/>
</dbReference>
<dbReference type="Pfam" id="PF12833">
    <property type="entry name" value="HTH_18"/>
    <property type="match status" value="1"/>
</dbReference>
<dbReference type="Gene3D" id="1.10.10.60">
    <property type="entry name" value="Homeodomain-like"/>
    <property type="match status" value="2"/>
</dbReference>
<sequence>MCEIKPQEKVKFWVMPHLNNLELLRATYITQSFTKHTHEGFGIGVIERGALEFSYRGEKLLAPSGYINLVIPGEAHDGHAASNIGWSYRMFYLETKLLEQAASEISNKAKGIPFFRDGIIKDTYLAALIRNLHLLLEEPSIPRLEQESYLLTMLTMCILRHANERLVMGNVGKQKKEVNRAREYIEDNYKENISIEILSSVCGLSPFHLIRVFGDQIGVPPHIYLKQVRIKRAKELLAKGVPPLFVAHERGFVDQSHFSKQFKQITGITPRKYSNFIQGFSPHTI</sequence>
<proteinExistence type="predicted"/>
<keyword evidence="1" id="KW-0805">Transcription regulation</keyword>
<evidence type="ECO:0000313" key="5">
    <source>
        <dbReference type="EMBL" id="MCC5467343.1"/>
    </source>
</evidence>
<dbReference type="SUPFAM" id="SSF46689">
    <property type="entry name" value="Homeodomain-like"/>
    <property type="match status" value="2"/>
</dbReference>
<dbReference type="SUPFAM" id="SSF51215">
    <property type="entry name" value="Regulatory protein AraC"/>
    <property type="match status" value="1"/>
</dbReference>
<dbReference type="SMART" id="SM00342">
    <property type="entry name" value="HTH_ARAC"/>
    <property type="match status" value="1"/>
</dbReference>
<reference evidence="5" key="1">
    <citation type="submission" date="2021-11" db="EMBL/GenBank/DDBJ databases">
        <title>Description of a new species Pelosinus isolated from the bottom sediments of Lake Baikal.</title>
        <authorList>
            <person name="Zakharyuk A."/>
        </authorList>
    </citation>
    <scope>NUCLEOTIDE SEQUENCE</scope>
    <source>
        <strain evidence="5">Bkl1</strain>
    </source>
</reference>
<dbReference type="Proteomes" id="UP001165492">
    <property type="component" value="Unassembled WGS sequence"/>
</dbReference>
<keyword evidence="3" id="KW-0804">Transcription</keyword>